<organism evidence="1 2">
    <name type="scientific">Alkalitalea saponilacus</name>
    <dbReference type="NCBI Taxonomy" id="889453"/>
    <lineage>
        <taxon>Bacteria</taxon>
        <taxon>Pseudomonadati</taxon>
        <taxon>Bacteroidota</taxon>
        <taxon>Bacteroidia</taxon>
        <taxon>Marinilabiliales</taxon>
        <taxon>Marinilabiliaceae</taxon>
        <taxon>Alkalitalea</taxon>
    </lineage>
</organism>
<evidence type="ECO:0000313" key="1">
    <source>
        <dbReference type="EMBL" id="SKC23434.1"/>
    </source>
</evidence>
<dbReference type="KEGG" id="asx:CDL62_13340"/>
<keyword evidence="2" id="KW-1185">Reference proteome</keyword>
<gene>
    <name evidence="1" type="ORF">SAMN03080601_02708</name>
</gene>
<evidence type="ECO:0000313" key="2">
    <source>
        <dbReference type="Proteomes" id="UP000191055"/>
    </source>
</evidence>
<dbReference type="EMBL" id="FUYV01000017">
    <property type="protein sequence ID" value="SKC23434.1"/>
    <property type="molecule type" value="Genomic_DNA"/>
</dbReference>
<dbReference type="OrthoDB" id="9881111at2"/>
<dbReference type="Proteomes" id="UP000191055">
    <property type="component" value="Unassembled WGS sequence"/>
</dbReference>
<name>A0A1T5HRW2_9BACT</name>
<protein>
    <submittedName>
        <fullName evidence="1">Uncharacterized protein</fullName>
    </submittedName>
</protein>
<dbReference type="AlphaFoldDB" id="A0A1T5HRW2"/>
<reference evidence="2" key="1">
    <citation type="submission" date="2017-02" db="EMBL/GenBank/DDBJ databases">
        <authorList>
            <person name="Varghese N."/>
            <person name="Submissions S."/>
        </authorList>
    </citation>
    <scope>NUCLEOTIDE SEQUENCE [LARGE SCALE GENOMIC DNA]</scope>
    <source>
        <strain evidence="2">DSM 24412</strain>
    </source>
</reference>
<accession>A0A1T5HRW2</accession>
<sequence>MKTIRQLFSTIFFLTIIHTGCTKDDVKCSDDFEFCAHINSEEYHKTGVYIDKYLNSLDANLNDEEGLNKLKDWLECNSCVENVEIFCVSCIKTYPPKSELIVLFNVNDQQTEKTLFIIMGAPLRFGHYQERNN</sequence>
<dbReference type="RefSeq" id="WP_079558410.1">
    <property type="nucleotide sequence ID" value="NZ_CP021904.1"/>
</dbReference>
<proteinExistence type="predicted"/>